<dbReference type="PRINTS" id="PR00420">
    <property type="entry name" value="RNGMNOXGNASE"/>
</dbReference>
<evidence type="ECO:0000256" key="1">
    <source>
        <dbReference type="ARBA" id="ARBA00001974"/>
    </source>
</evidence>
<protein>
    <submittedName>
        <fullName evidence="5">FAD-dependent monooxygenase</fullName>
    </submittedName>
</protein>
<gene>
    <name evidence="5" type="ORF">K7G82_14805</name>
</gene>
<evidence type="ECO:0000256" key="2">
    <source>
        <dbReference type="ARBA" id="ARBA00022630"/>
    </source>
</evidence>
<dbReference type="PANTHER" id="PTHR43004:SF19">
    <property type="entry name" value="BINDING MONOOXYGENASE, PUTATIVE (JCVI)-RELATED"/>
    <property type="match status" value="1"/>
</dbReference>
<keyword evidence="5" id="KW-0503">Monooxygenase</keyword>
<dbReference type="RefSeq" id="WP_222990670.1">
    <property type="nucleotide sequence ID" value="NZ_JAINVV010000006.1"/>
</dbReference>
<dbReference type="PANTHER" id="PTHR43004">
    <property type="entry name" value="TRK SYSTEM POTASSIUM UPTAKE PROTEIN"/>
    <property type="match status" value="1"/>
</dbReference>
<evidence type="ECO:0000256" key="3">
    <source>
        <dbReference type="ARBA" id="ARBA00022827"/>
    </source>
</evidence>
<dbReference type="SUPFAM" id="SSF51905">
    <property type="entry name" value="FAD/NAD(P)-binding domain"/>
    <property type="match status" value="1"/>
</dbReference>
<keyword evidence="6" id="KW-1185">Reference proteome</keyword>
<keyword evidence="2" id="KW-0285">Flavoprotein</keyword>
<organism evidence="5 6">
    <name type="scientific">Sphingomonas colocasiae</name>
    <dbReference type="NCBI Taxonomy" id="1848973"/>
    <lineage>
        <taxon>Bacteria</taxon>
        <taxon>Pseudomonadati</taxon>
        <taxon>Pseudomonadota</taxon>
        <taxon>Alphaproteobacteria</taxon>
        <taxon>Sphingomonadales</taxon>
        <taxon>Sphingomonadaceae</taxon>
        <taxon>Sphingomonas</taxon>
    </lineage>
</organism>
<dbReference type="EMBL" id="JAINVV010000006">
    <property type="protein sequence ID" value="MBY8823572.1"/>
    <property type="molecule type" value="Genomic_DNA"/>
</dbReference>
<evidence type="ECO:0000259" key="4">
    <source>
        <dbReference type="Pfam" id="PF01494"/>
    </source>
</evidence>
<comment type="caution">
    <text evidence="5">The sequence shown here is derived from an EMBL/GenBank/DDBJ whole genome shotgun (WGS) entry which is preliminary data.</text>
</comment>
<evidence type="ECO:0000313" key="6">
    <source>
        <dbReference type="Proteomes" id="UP000706039"/>
    </source>
</evidence>
<dbReference type="NCBIfam" id="NF004780">
    <property type="entry name" value="PRK06126.1"/>
    <property type="match status" value="1"/>
</dbReference>
<dbReference type="Gene3D" id="3.40.30.120">
    <property type="match status" value="1"/>
</dbReference>
<name>A0ABS7PQG3_9SPHN</name>
<keyword evidence="3" id="KW-0274">FAD</keyword>
<dbReference type="Pfam" id="PF01494">
    <property type="entry name" value="FAD_binding_3"/>
    <property type="match status" value="1"/>
</dbReference>
<dbReference type="Gene3D" id="3.30.9.10">
    <property type="entry name" value="D-Amino Acid Oxidase, subunit A, domain 2"/>
    <property type="match status" value="1"/>
</dbReference>
<reference evidence="5 6" key="1">
    <citation type="submission" date="2021-08" db="EMBL/GenBank/DDBJ databases">
        <authorList>
            <person name="Tuo L."/>
        </authorList>
    </citation>
    <scope>NUCLEOTIDE SEQUENCE [LARGE SCALE GENOMIC DNA]</scope>
    <source>
        <strain evidence="5 6">JCM 31229</strain>
    </source>
</reference>
<comment type="cofactor">
    <cofactor evidence="1">
        <name>FAD</name>
        <dbReference type="ChEBI" id="CHEBI:57692"/>
    </cofactor>
</comment>
<keyword evidence="5" id="KW-0560">Oxidoreductase</keyword>
<accession>A0ABS7PQG3</accession>
<evidence type="ECO:0000313" key="5">
    <source>
        <dbReference type="EMBL" id="MBY8823572.1"/>
    </source>
</evidence>
<dbReference type="Proteomes" id="UP000706039">
    <property type="component" value="Unassembled WGS sequence"/>
</dbReference>
<dbReference type="InterPro" id="IPR002938">
    <property type="entry name" value="FAD-bd"/>
</dbReference>
<dbReference type="Pfam" id="PF21274">
    <property type="entry name" value="Rng_hyd_C"/>
    <property type="match status" value="1"/>
</dbReference>
<dbReference type="InterPro" id="IPR036188">
    <property type="entry name" value="FAD/NAD-bd_sf"/>
</dbReference>
<feature type="domain" description="FAD-binding" evidence="4">
    <location>
        <begin position="9"/>
        <end position="368"/>
    </location>
</feature>
<dbReference type="GO" id="GO:0004497">
    <property type="term" value="F:monooxygenase activity"/>
    <property type="evidence" value="ECO:0007669"/>
    <property type="project" value="UniProtKB-KW"/>
</dbReference>
<dbReference type="Gene3D" id="3.50.50.60">
    <property type="entry name" value="FAD/NAD(P)-binding domain"/>
    <property type="match status" value="1"/>
</dbReference>
<dbReference type="InterPro" id="IPR050641">
    <property type="entry name" value="RIFMO-like"/>
</dbReference>
<sequence>MINISAVPQVLIVGAGPVGMTLALELASRGIATMLAEQRGADAPAHPKCNTISARSLEIFDRLGCADGIVGCGLPPGFTNDVVYSTSYAGGHEIARLHLPSRARRWSDDRFAFDGGWPSAHRPHRASQIYLEQVLRARIAAEPLIDLRFDTEVVAAEAHDDGVRVTMREGADGSAAEPSFAYVVGCDGGRSLVRRAMGTKLVGSSAVETKIWAIYFRSKGMLAAGPDGGVWMNWIIQEQQRGTLIAIDGEELWLVHCNVPAHLTHDEFDWRPGVRALLGTDIDYEVIAAEQWRLNRAVAENYRIGRFFLAGDAAHIWPPFGGFGMNSGVEDAASLGWMLGAVLNGWASPALLDAYEAERKPVGELVSRAADEMVAQQRQAAAAEGLQADVRRDDPVGARARAAIGRNIVAIDSQQFDPQGLNFGIAYSASPIIVHDDGEAPAFSVRDYRPTTVPGCRAPWFVSHDGVGLYERLGRDFALLRLDRAIAVDGFADAATAIGLPLAVLDIGHEPQARKLYDHDLLLVRPDGRIAWRGNAMPADPAAILGVVTGRATAV</sequence>
<proteinExistence type="predicted"/>